<dbReference type="InterPro" id="IPR036378">
    <property type="entry name" value="FAS1_dom_sf"/>
</dbReference>
<evidence type="ECO:0000313" key="4">
    <source>
        <dbReference type="Proteomes" id="UP000178585"/>
    </source>
</evidence>
<accession>A0A1F4Y0M7</accession>
<evidence type="ECO:0000259" key="2">
    <source>
        <dbReference type="PROSITE" id="PS50213"/>
    </source>
</evidence>
<dbReference type="SUPFAM" id="SSF82153">
    <property type="entry name" value="FAS1 domain"/>
    <property type="match status" value="1"/>
</dbReference>
<keyword evidence="1" id="KW-1133">Transmembrane helix</keyword>
<comment type="caution">
    <text evidence="3">The sequence shown here is derived from an EMBL/GenBank/DDBJ whole genome shotgun (WGS) entry which is preliminary data.</text>
</comment>
<dbReference type="PROSITE" id="PS50213">
    <property type="entry name" value="FAS1"/>
    <property type="match status" value="1"/>
</dbReference>
<dbReference type="EMBL" id="MEWZ01000012">
    <property type="protein sequence ID" value="OGC86873.1"/>
    <property type="molecule type" value="Genomic_DNA"/>
</dbReference>
<reference evidence="3 4" key="1">
    <citation type="journal article" date="2016" name="Nat. Commun.">
        <title>Thousands of microbial genomes shed light on interconnected biogeochemical processes in an aquifer system.</title>
        <authorList>
            <person name="Anantharaman K."/>
            <person name="Brown C.T."/>
            <person name="Hug L.A."/>
            <person name="Sharon I."/>
            <person name="Castelle C.J."/>
            <person name="Probst A.J."/>
            <person name="Thomas B.C."/>
            <person name="Singh A."/>
            <person name="Wilkins M.J."/>
            <person name="Karaoz U."/>
            <person name="Brodie E.L."/>
            <person name="Williams K.H."/>
            <person name="Hubbard S.S."/>
            <person name="Banfield J.F."/>
        </authorList>
    </citation>
    <scope>NUCLEOTIDE SEQUENCE [LARGE SCALE GENOMIC DNA]</scope>
</reference>
<keyword evidence="1" id="KW-0472">Membrane</keyword>
<keyword evidence="1" id="KW-0812">Transmembrane</keyword>
<feature type="transmembrane region" description="Helical" evidence="1">
    <location>
        <begin position="7"/>
        <end position="26"/>
    </location>
</feature>
<proteinExistence type="predicted"/>
<dbReference type="Pfam" id="PF02469">
    <property type="entry name" value="Fasciclin"/>
    <property type="match status" value="1"/>
</dbReference>
<organism evidence="3 4">
    <name type="scientific">Candidatus Adlerbacteria bacterium RIFCSPLOWO2_01_FULL_54_21b</name>
    <dbReference type="NCBI Taxonomy" id="1797245"/>
    <lineage>
        <taxon>Bacteria</taxon>
        <taxon>Candidatus Adleribacteriota</taxon>
    </lineage>
</organism>
<sequence>MENQNNTGWIVGAVVVVLIAGIWWFVQSTTTPNGNATTTPQTTAGAGSPVATASEVRTNLTVNGLIASLANSGKFAALYTSTGVSASVTGKGPYTVFVPTDGAFANLTDAISTMTAAEKKRLVQYAVVSGKRLDLDAVSSGTHIALSKDTLNFQVHPQTKLAYVNNGYALT</sequence>
<dbReference type="InterPro" id="IPR000782">
    <property type="entry name" value="FAS1_domain"/>
</dbReference>
<dbReference type="AlphaFoldDB" id="A0A1F4Y0M7"/>
<evidence type="ECO:0000256" key="1">
    <source>
        <dbReference type="SAM" id="Phobius"/>
    </source>
</evidence>
<dbReference type="STRING" id="1797245.A2949_01955"/>
<dbReference type="Gene3D" id="2.30.180.10">
    <property type="entry name" value="FAS1 domain"/>
    <property type="match status" value="1"/>
</dbReference>
<dbReference type="Proteomes" id="UP000178585">
    <property type="component" value="Unassembled WGS sequence"/>
</dbReference>
<gene>
    <name evidence="3" type="ORF">A2949_01955</name>
</gene>
<evidence type="ECO:0000313" key="3">
    <source>
        <dbReference type="EMBL" id="OGC86873.1"/>
    </source>
</evidence>
<protein>
    <recommendedName>
        <fullName evidence="2">FAS1 domain-containing protein</fullName>
    </recommendedName>
</protein>
<feature type="domain" description="FAS1" evidence="2">
    <location>
        <begin position="59"/>
        <end position="171"/>
    </location>
</feature>
<name>A0A1F4Y0M7_9BACT</name>